<dbReference type="InterPro" id="IPR008984">
    <property type="entry name" value="SMAD_FHA_dom_sf"/>
</dbReference>
<comment type="subcellular location">
    <subcellularLocation>
        <location evidence="1">Nucleus</location>
    </subcellularLocation>
</comment>
<evidence type="ECO:0000313" key="14">
    <source>
        <dbReference type="EMBL" id="KAK2582784.1"/>
    </source>
</evidence>
<keyword evidence="15" id="KW-1185">Reference proteome</keyword>
<organism evidence="14 15">
    <name type="scientific">Odynerus spinipes</name>
    <dbReference type="NCBI Taxonomy" id="1348599"/>
    <lineage>
        <taxon>Eukaryota</taxon>
        <taxon>Metazoa</taxon>
        <taxon>Ecdysozoa</taxon>
        <taxon>Arthropoda</taxon>
        <taxon>Hexapoda</taxon>
        <taxon>Insecta</taxon>
        <taxon>Pterygota</taxon>
        <taxon>Neoptera</taxon>
        <taxon>Endopterygota</taxon>
        <taxon>Hymenoptera</taxon>
        <taxon>Apocrita</taxon>
        <taxon>Aculeata</taxon>
        <taxon>Vespoidea</taxon>
        <taxon>Vespidae</taxon>
        <taxon>Eumeninae</taxon>
        <taxon>Odynerus</taxon>
    </lineage>
</organism>
<keyword evidence="3" id="KW-0597">Phosphoprotein</keyword>
<feature type="domain" description="FHA" evidence="13">
    <location>
        <begin position="248"/>
        <end position="311"/>
    </location>
</feature>
<evidence type="ECO:0000256" key="9">
    <source>
        <dbReference type="ARBA" id="ARBA00023187"/>
    </source>
</evidence>
<evidence type="ECO:0000256" key="10">
    <source>
        <dbReference type="ARBA" id="ARBA00023242"/>
    </source>
</evidence>
<keyword evidence="2" id="KW-1017">Isopeptide bond</keyword>
<keyword evidence="8" id="KW-0943">RNA-mediated gene silencing</keyword>
<dbReference type="EMBL" id="JAIFRP010000031">
    <property type="protein sequence ID" value="KAK2582784.1"/>
    <property type="molecule type" value="Genomic_DNA"/>
</dbReference>
<dbReference type="FunFam" id="2.60.200.20:FF:000008">
    <property type="entry name" value="smad nuclear-interacting protein 1"/>
    <property type="match status" value="1"/>
</dbReference>
<dbReference type="Gene3D" id="2.60.200.20">
    <property type="match status" value="1"/>
</dbReference>
<feature type="compositionally biased region" description="Basic and acidic residues" evidence="12">
    <location>
        <begin position="116"/>
        <end position="137"/>
    </location>
</feature>
<dbReference type="InterPro" id="IPR000253">
    <property type="entry name" value="FHA_dom"/>
</dbReference>
<keyword evidence="9" id="KW-0508">mRNA splicing</keyword>
<proteinExistence type="predicted"/>
<evidence type="ECO:0000256" key="3">
    <source>
        <dbReference type="ARBA" id="ARBA00022553"/>
    </source>
</evidence>
<evidence type="ECO:0000313" key="15">
    <source>
        <dbReference type="Proteomes" id="UP001258017"/>
    </source>
</evidence>
<dbReference type="PROSITE" id="PS50006">
    <property type="entry name" value="FHA_DOMAIN"/>
    <property type="match status" value="1"/>
</dbReference>
<reference evidence="14" key="1">
    <citation type="submission" date="2021-08" db="EMBL/GenBank/DDBJ databases">
        <authorList>
            <person name="Misof B."/>
            <person name="Oliver O."/>
            <person name="Podsiadlowski L."/>
            <person name="Donath A."/>
            <person name="Peters R."/>
            <person name="Mayer C."/>
            <person name="Rust J."/>
            <person name="Gunkel S."/>
            <person name="Lesny P."/>
            <person name="Martin S."/>
            <person name="Oeyen J.P."/>
            <person name="Petersen M."/>
            <person name="Panagiotis P."/>
            <person name="Wilbrandt J."/>
            <person name="Tanja T."/>
        </authorList>
    </citation>
    <scope>NUCLEOTIDE SEQUENCE</scope>
    <source>
        <strain evidence="14">GBR_01_08_01A</strain>
        <tissue evidence="14">Thorax + abdomen</tissue>
    </source>
</reference>
<name>A0AAD9VQA9_9HYME</name>
<dbReference type="InterPro" id="IPR050923">
    <property type="entry name" value="Cell_Proc_Reg/RNA_Proc"/>
</dbReference>
<keyword evidence="6" id="KW-0832">Ubl conjugation</keyword>
<feature type="compositionally biased region" description="Basic and acidic residues" evidence="12">
    <location>
        <begin position="144"/>
        <end position="192"/>
    </location>
</feature>
<sequence length="356" mass="42056">MTSSSSSDSSSDESHNEKSYKSCKRKREYSPAQDRRNTRKEMSSKSKSQRDYRSGRDVHKTSRDSRKDSTDRTYRDRDRDRDRERDKKVCLEESRSSFHDHSRRQDDRPSNKRKYERSQQRKEDFHSRSRDHEDKVAIKSTNESNRRQEKHDKPSKFQLDELMRNKEEEPQWGKVSTKDKSKVAPQEKEKPSFELSGKLLEDTNTVNNVVIKYAEPPDARKPKRRWRLYPFKGEKALPTLYVHRQSAYLMGRDRKVADIPLDHPSCSKQHAALQYRLISFQKEGGGEGRRIRPYLIDLDSANGTFVNNVKLEPRRFHELLERDVLRFGFSSREYVLLHELSKDDSLDDDVPLTSVT</sequence>
<evidence type="ECO:0000256" key="11">
    <source>
        <dbReference type="ARBA" id="ARBA00055964"/>
    </source>
</evidence>
<dbReference type="Proteomes" id="UP001258017">
    <property type="component" value="Unassembled WGS sequence"/>
</dbReference>
<evidence type="ECO:0000256" key="2">
    <source>
        <dbReference type="ARBA" id="ARBA00022499"/>
    </source>
</evidence>
<feature type="compositionally biased region" description="Basic and acidic residues" evidence="12">
    <location>
        <begin position="33"/>
        <end position="110"/>
    </location>
</feature>
<comment type="function">
    <text evidence="11">Required for pre-mRNA splicing as component of the spliceosome. As a component of the minor spliceosome, involved in the splicing of U12-type introns in pre-mRNAs. Down-regulates NF-kappa-B signaling by competing with RELA for CREBBP/EP300 binding. Involved in the microRNA (miRNA) biogenesis. May be involved in cyclin-D1/CCND1 mRNA stability through the SNARP complex which associates with both the 3'end of the CCND1 gene and its mRNA.</text>
</comment>
<keyword evidence="7" id="KW-0175">Coiled coil</keyword>
<dbReference type="GO" id="GO:0005681">
    <property type="term" value="C:spliceosomal complex"/>
    <property type="evidence" value="ECO:0007669"/>
    <property type="project" value="UniProtKB-KW"/>
</dbReference>
<dbReference type="GO" id="GO:0031047">
    <property type="term" value="P:regulatory ncRNA-mediated gene silencing"/>
    <property type="evidence" value="ECO:0007669"/>
    <property type="project" value="UniProtKB-KW"/>
</dbReference>
<gene>
    <name evidence="14" type="ORF">KPH14_005048</name>
</gene>
<reference evidence="14" key="2">
    <citation type="journal article" date="2023" name="Commun. Biol.">
        <title>Intrasexual cuticular hydrocarbon dimorphism in a wasp sheds light on hydrocarbon biosynthesis genes in Hymenoptera.</title>
        <authorList>
            <person name="Moris V.C."/>
            <person name="Podsiadlowski L."/>
            <person name="Martin S."/>
            <person name="Oeyen J.P."/>
            <person name="Donath A."/>
            <person name="Petersen M."/>
            <person name="Wilbrandt J."/>
            <person name="Misof B."/>
            <person name="Liedtke D."/>
            <person name="Thamm M."/>
            <person name="Scheiner R."/>
            <person name="Schmitt T."/>
            <person name="Niehuis O."/>
        </authorList>
    </citation>
    <scope>NUCLEOTIDE SEQUENCE</scope>
    <source>
        <strain evidence="14">GBR_01_08_01A</strain>
    </source>
</reference>
<feature type="region of interest" description="Disordered" evidence="12">
    <location>
        <begin position="1"/>
        <end position="192"/>
    </location>
</feature>
<evidence type="ECO:0000256" key="1">
    <source>
        <dbReference type="ARBA" id="ARBA00004123"/>
    </source>
</evidence>
<dbReference type="AlphaFoldDB" id="A0AAD9VQA9"/>
<evidence type="ECO:0000259" key="13">
    <source>
        <dbReference type="PROSITE" id="PS50006"/>
    </source>
</evidence>
<evidence type="ECO:0000256" key="7">
    <source>
        <dbReference type="ARBA" id="ARBA00023054"/>
    </source>
</evidence>
<dbReference type="SMART" id="SM00240">
    <property type="entry name" value="FHA"/>
    <property type="match status" value="1"/>
</dbReference>
<dbReference type="GO" id="GO:0006397">
    <property type="term" value="P:mRNA processing"/>
    <property type="evidence" value="ECO:0007669"/>
    <property type="project" value="UniProtKB-KW"/>
</dbReference>
<dbReference type="Pfam" id="PF00498">
    <property type="entry name" value="FHA"/>
    <property type="match status" value="1"/>
</dbReference>
<keyword evidence="10" id="KW-0539">Nucleus</keyword>
<keyword evidence="4" id="KW-0507">mRNA processing</keyword>
<dbReference type="SUPFAM" id="SSF49879">
    <property type="entry name" value="SMAD/FHA domain"/>
    <property type="match status" value="1"/>
</dbReference>
<evidence type="ECO:0000256" key="6">
    <source>
        <dbReference type="ARBA" id="ARBA00022843"/>
    </source>
</evidence>
<dbReference type="GO" id="GO:0008380">
    <property type="term" value="P:RNA splicing"/>
    <property type="evidence" value="ECO:0007669"/>
    <property type="project" value="UniProtKB-KW"/>
</dbReference>
<protein>
    <recommendedName>
        <fullName evidence="13">FHA domain-containing protein</fullName>
    </recommendedName>
</protein>
<comment type="caution">
    <text evidence="14">The sequence shown here is derived from an EMBL/GenBank/DDBJ whole genome shotgun (WGS) entry which is preliminary data.</text>
</comment>
<evidence type="ECO:0000256" key="4">
    <source>
        <dbReference type="ARBA" id="ARBA00022664"/>
    </source>
</evidence>
<accession>A0AAD9VQA9</accession>
<evidence type="ECO:0000256" key="5">
    <source>
        <dbReference type="ARBA" id="ARBA00022728"/>
    </source>
</evidence>
<dbReference type="PANTHER" id="PTHR23308">
    <property type="entry name" value="NUCLEAR INHIBITOR OF PROTEIN PHOSPHATASE-1"/>
    <property type="match status" value="1"/>
</dbReference>
<keyword evidence="5" id="KW-0747">Spliceosome</keyword>
<evidence type="ECO:0000256" key="8">
    <source>
        <dbReference type="ARBA" id="ARBA00023158"/>
    </source>
</evidence>
<evidence type="ECO:0000256" key="12">
    <source>
        <dbReference type="SAM" id="MobiDB-lite"/>
    </source>
</evidence>